<evidence type="ECO:0000313" key="1">
    <source>
        <dbReference type="EMBL" id="CAF0950264.1"/>
    </source>
</evidence>
<name>A0A814CZS3_9BILA</name>
<dbReference type="GO" id="GO:0005654">
    <property type="term" value="C:nucleoplasm"/>
    <property type="evidence" value="ECO:0007669"/>
    <property type="project" value="TreeGrafter"/>
</dbReference>
<gene>
    <name evidence="1" type="ORF">OXX778_LOCUS13902</name>
</gene>
<evidence type="ECO:0000313" key="2">
    <source>
        <dbReference type="Proteomes" id="UP000663879"/>
    </source>
</evidence>
<dbReference type="InterPro" id="IPR040235">
    <property type="entry name" value="Nicolin-1"/>
</dbReference>
<dbReference type="Proteomes" id="UP000663879">
    <property type="component" value="Unassembled WGS sequence"/>
</dbReference>
<dbReference type="EMBL" id="CAJNOC010002764">
    <property type="protein sequence ID" value="CAF0950264.1"/>
    <property type="molecule type" value="Genomic_DNA"/>
</dbReference>
<reference evidence="1" key="1">
    <citation type="submission" date="2021-02" db="EMBL/GenBank/DDBJ databases">
        <authorList>
            <person name="Nowell W R."/>
        </authorList>
    </citation>
    <scope>NUCLEOTIDE SEQUENCE</scope>
    <source>
        <strain evidence="1">Ploen Becks lab</strain>
    </source>
</reference>
<organism evidence="1 2">
    <name type="scientific">Brachionus calyciflorus</name>
    <dbReference type="NCBI Taxonomy" id="104777"/>
    <lineage>
        <taxon>Eukaryota</taxon>
        <taxon>Metazoa</taxon>
        <taxon>Spiralia</taxon>
        <taxon>Gnathifera</taxon>
        <taxon>Rotifera</taxon>
        <taxon>Eurotatoria</taxon>
        <taxon>Monogononta</taxon>
        <taxon>Pseudotrocha</taxon>
        <taxon>Ploima</taxon>
        <taxon>Brachionidae</taxon>
        <taxon>Brachionus</taxon>
    </lineage>
</organism>
<protein>
    <submittedName>
        <fullName evidence="1">Uncharacterized protein</fullName>
    </submittedName>
</protein>
<dbReference type="PANTHER" id="PTHR31239:SF2">
    <property type="entry name" value="NICOLIN-1"/>
    <property type="match status" value="1"/>
</dbReference>
<sequence length="221" mass="26106">MSEDKLWVNVNFDMRNQLKLFVGERSKTQFDSGCKMFDIFLKDTFRFDEIKFQNFYTGYITIKVKERFSKDTNNEWKLILKRYKLMANVHGETGANQIFTISKDMFLDKDVNNISQLRFILQQPSFYWKDFGIDDIKLKALNTDLSIEKVLEDFSKKSEKVKIKKIEKIPPIDVLSTRLQNLWILSNEASKQVKSKIEDNPRFDIDGCYDVNLLSVNHSQN</sequence>
<accession>A0A814CZS3</accession>
<dbReference type="AlphaFoldDB" id="A0A814CZS3"/>
<comment type="caution">
    <text evidence="1">The sequence shown here is derived from an EMBL/GenBank/DDBJ whole genome shotgun (WGS) entry which is preliminary data.</text>
</comment>
<keyword evidence="2" id="KW-1185">Reference proteome</keyword>
<proteinExistence type="predicted"/>
<dbReference type="PANTHER" id="PTHR31239">
    <property type="entry name" value="NICOLIN 1"/>
    <property type="match status" value="1"/>
</dbReference>
<dbReference type="OrthoDB" id="73161at2759"/>